<evidence type="ECO:0000313" key="4">
    <source>
        <dbReference type="Ensembl" id="ENSMMOP00000011781.1"/>
    </source>
</evidence>
<organism evidence="4 5">
    <name type="scientific">Mola mola</name>
    <name type="common">Ocean sunfish</name>
    <name type="synonym">Tetraodon mola</name>
    <dbReference type="NCBI Taxonomy" id="94237"/>
    <lineage>
        <taxon>Eukaryota</taxon>
        <taxon>Metazoa</taxon>
        <taxon>Chordata</taxon>
        <taxon>Craniata</taxon>
        <taxon>Vertebrata</taxon>
        <taxon>Euteleostomi</taxon>
        <taxon>Actinopterygii</taxon>
        <taxon>Neopterygii</taxon>
        <taxon>Teleostei</taxon>
        <taxon>Neoteleostei</taxon>
        <taxon>Acanthomorphata</taxon>
        <taxon>Eupercaria</taxon>
        <taxon>Tetraodontiformes</taxon>
        <taxon>Molidae</taxon>
        <taxon>Mola</taxon>
    </lineage>
</organism>
<evidence type="ECO:0000313" key="5">
    <source>
        <dbReference type="Proteomes" id="UP000261620"/>
    </source>
</evidence>
<dbReference type="SUPFAM" id="SSF48726">
    <property type="entry name" value="Immunoglobulin"/>
    <property type="match status" value="1"/>
</dbReference>
<reference evidence="4" key="2">
    <citation type="submission" date="2025-09" db="UniProtKB">
        <authorList>
            <consortium name="Ensembl"/>
        </authorList>
    </citation>
    <scope>IDENTIFICATION</scope>
</reference>
<reference evidence="4" key="1">
    <citation type="submission" date="2025-08" db="UniProtKB">
        <authorList>
            <consortium name="Ensembl"/>
        </authorList>
    </citation>
    <scope>IDENTIFICATION</scope>
</reference>
<evidence type="ECO:0000256" key="2">
    <source>
        <dbReference type="ARBA" id="ARBA00022859"/>
    </source>
</evidence>
<dbReference type="PANTHER" id="PTHR23268:SF102">
    <property type="entry name" value="IMMUNOGLOBULIN V-SET DOMAIN-CONTAINING PROTEIN"/>
    <property type="match status" value="1"/>
</dbReference>
<dbReference type="PROSITE" id="PS50835">
    <property type="entry name" value="IG_LIKE"/>
    <property type="match status" value="1"/>
</dbReference>
<dbReference type="InterPro" id="IPR050413">
    <property type="entry name" value="TCR_beta_variable"/>
</dbReference>
<dbReference type="PANTHER" id="PTHR23268">
    <property type="entry name" value="T-CELL RECEPTOR BETA CHAIN"/>
    <property type="match status" value="1"/>
</dbReference>
<dbReference type="Proteomes" id="UP000261620">
    <property type="component" value="Unplaced"/>
</dbReference>
<keyword evidence="1" id="KW-0732">Signal</keyword>
<dbReference type="InterPro" id="IPR013106">
    <property type="entry name" value="Ig_V-set"/>
</dbReference>
<dbReference type="AlphaFoldDB" id="A0A3Q3W5X7"/>
<feature type="domain" description="Ig-like" evidence="3">
    <location>
        <begin position="31"/>
        <end position="127"/>
    </location>
</feature>
<dbReference type="OMA" id="EAAEMNC"/>
<keyword evidence="2" id="KW-0391">Immunity</keyword>
<dbReference type="InterPro" id="IPR013783">
    <property type="entry name" value="Ig-like_fold"/>
</dbReference>
<dbReference type="Gene3D" id="2.60.40.10">
    <property type="entry name" value="Immunoglobulins"/>
    <property type="match status" value="1"/>
</dbReference>
<sequence length="127" mass="14195">MKSFPSNMLVCKRADVVFLPTADCQGVTQHPEIVWSYVSKSAEMNCSHNKDITYTQMDWYRQRPGGTMSLVVYTVFGGQPDYRGAPPNKYSAIKDKTESGALTVKDLQLEDSGVYFCAVSKHSDVRS</sequence>
<dbReference type="Ensembl" id="ENSMMOT00000011981.1">
    <property type="protein sequence ID" value="ENSMMOP00000011781.1"/>
    <property type="gene ID" value="ENSMMOG00000009052.1"/>
</dbReference>
<dbReference type="GO" id="GO:0002376">
    <property type="term" value="P:immune system process"/>
    <property type="evidence" value="ECO:0007669"/>
    <property type="project" value="UniProtKB-KW"/>
</dbReference>
<accession>A0A3Q3W5X7</accession>
<dbReference type="SMART" id="SM00406">
    <property type="entry name" value="IGv"/>
    <property type="match status" value="1"/>
</dbReference>
<dbReference type="InterPro" id="IPR036179">
    <property type="entry name" value="Ig-like_dom_sf"/>
</dbReference>
<dbReference type="GO" id="GO:0005886">
    <property type="term" value="C:plasma membrane"/>
    <property type="evidence" value="ECO:0007669"/>
    <property type="project" value="TreeGrafter"/>
</dbReference>
<dbReference type="GO" id="GO:0007166">
    <property type="term" value="P:cell surface receptor signaling pathway"/>
    <property type="evidence" value="ECO:0007669"/>
    <property type="project" value="TreeGrafter"/>
</dbReference>
<dbReference type="InterPro" id="IPR003599">
    <property type="entry name" value="Ig_sub"/>
</dbReference>
<name>A0A3Q3W5X7_MOLML</name>
<dbReference type="SMART" id="SM00409">
    <property type="entry name" value="IG"/>
    <property type="match status" value="1"/>
</dbReference>
<dbReference type="STRING" id="94237.ENSMMOP00000011781"/>
<evidence type="ECO:0000259" key="3">
    <source>
        <dbReference type="PROSITE" id="PS50835"/>
    </source>
</evidence>
<proteinExistence type="predicted"/>
<dbReference type="Pfam" id="PF07686">
    <property type="entry name" value="V-set"/>
    <property type="match status" value="1"/>
</dbReference>
<keyword evidence="5" id="KW-1185">Reference proteome</keyword>
<protein>
    <recommendedName>
        <fullName evidence="3">Ig-like domain-containing protein</fullName>
    </recommendedName>
</protein>
<dbReference type="InterPro" id="IPR007110">
    <property type="entry name" value="Ig-like_dom"/>
</dbReference>
<evidence type="ECO:0000256" key="1">
    <source>
        <dbReference type="ARBA" id="ARBA00022729"/>
    </source>
</evidence>